<dbReference type="Pfam" id="PF00132">
    <property type="entry name" value="Hexapep"/>
    <property type="match status" value="1"/>
</dbReference>
<keyword evidence="1" id="KW-0808">Transferase</keyword>
<dbReference type="EMBL" id="MTSE01000030">
    <property type="protein sequence ID" value="OUJ69832.1"/>
    <property type="molecule type" value="Genomic_DNA"/>
</dbReference>
<dbReference type="InterPro" id="IPR011004">
    <property type="entry name" value="Trimer_LpxA-like_sf"/>
</dbReference>
<accession>A0A243W682</accession>
<dbReference type="SUPFAM" id="SSF51161">
    <property type="entry name" value="Trimeric LpxA-like enzymes"/>
    <property type="match status" value="1"/>
</dbReference>
<dbReference type="InterPro" id="IPR001451">
    <property type="entry name" value="Hexapep"/>
</dbReference>
<dbReference type="OrthoDB" id="9814490at2"/>
<dbReference type="PANTHER" id="PTHR23416:SF78">
    <property type="entry name" value="LIPOPOLYSACCHARIDE BIOSYNTHESIS O-ACETYL TRANSFERASE WBBJ-RELATED"/>
    <property type="match status" value="1"/>
</dbReference>
<proteinExistence type="predicted"/>
<dbReference type="Proteomes" id="UP000194873">
    <property type="component" value="Unassembled WGS sequence"/>
</dbReference>
<gene>
    <name evidence="1" type="ORF">BXP70_26035</name>
</gene>
<dbReference type="Gene3D" id="2.160.10.10">
    <property type="entry name" value="Hexapeptide repeat proteins"/>
    <property type="match status" value="1"/>
</dbReference>
<organism evidence="1 2">
    <name type="scientific">Hymenobacter crusticola</name>
    <dbReference type="NCBI Taxonomy" id="1770526"/>
    <lineage>
        <taxon>Bacteria</taxon>
        <taxon>Pseudomonadati</taxon>
        <taxon>Bacteroidota</taxon>
        <taxon>Cytophagia</taxon>
        <taxon>Cytophagales</taxon>
        <taxon>Hymenobacteraceae</taxon>
        <taxon>Hymenobacter</taxon>
    </lineage>
</organism>
<name>A0A243W682_9BACT</name>
<dbReference type="CDD" id="cd04647">
    <property type="entry name" value="LbH_MAT_like"/>
    <property type="match status" value="1"/>
</dbReference>
<protein>
    <submittedName>
        <fullName evidence="1">Acetyltransferase</fullName>
    </submittedName>
</protein>
<comment type="caution">
    <text evidence="1">The sequence shown here is derived from an EMBL/GenBank/DDBJ whole genome shotgun (WGS) entry which is preliminary data.</text>
</comment>
<evidence type="ECO:0000313" key="1">
    <source>
        <dbReference type="EMBL" id="OUJ69832.1"/>
    </source>
</evidence>
<evidence type="ECO:0000313" key="2">
    <source>
        <dbReference type="Proteomes" id="UP000194873"/>
    </source>
</evidence>
<dbReference type="GO" id="GO:0016740">
    <property type="term" value="F:transferase activity"/>
    <property type="evidence" value="ECO:0007669"/>
    <property type="project" value="UniProtKB-KW"/>
</dbReference>
<dbReference type="AlphaFoldDB" id="A0A243W682"/>
<dbReference type="RefSeq" id="WP_086597047.1">
    <property type="nucleotide sequence ID" value="NZ_MTSE01000030.1"/>
</dbReference>
<sequence length="243" mass="26282">MKRFIEQWVRRRNPHFAIHPAVPLGWLVGFAADTTGALLRGSTLWLRGRNPHGAMLGRNVRFNYLSRIRFGRWLKTGDQVRFSGLSTGDLTLGDNVSIGAYSQVIVSTSLQEPGAYIRLGHRVGIGEFAYLGGGGGLRIDDDCIIGQYFSCHPENHLHADVEQLIRQQGVTRRGIHIGPNCWIGSKVTVLDGVTISEGCVVAAGAVVTRSVPARSIVAGVPARVIGTREPQDIAVSHLSALAS</sequence>
<dbReference type="PANTHER" id="PTHR23416">
    <property type="entry name" value="SIALIC ACID SYNTHASE-RELATED"/>
    <property type="match status" value="1"/>
</dbReference>
<keyword evidence="2" id="KW-1185">Reference proteome</keyword>
<reference evidence="1 2" key="1">
    <citation type="submission" date="2017-01" db="EMBL/GenBank/DDBJ databases">
        <title>A new Hymenobacter.</title>
        <authorList>
            <person name="Liang Y."/>
            <person name="Feng F."/>
        </authorList>
    </citation>
    <scope>NUCLEOTIDE SEQUENCE [LARGE SCALE GENOMIC DNA]</scope>
    <source>
        <strain evidence="1">MIMBbqt21</strain>
    </source>
</reference>
<dbReference type="InterPro" id="IPR051159">
    <property type="entry name" value="Hexapeptide_acetyltransf"/>
</dbReference>